<dbReference type="InParanoid" id="K0KIX7"/>
<name>K0KIX7_WICCF</name>
<dbReference type="EMBL" id="CAIF01000036">
    <property type="protein sequence ID" value="CCH42107.1"/>
    <property type="molecule type" value="Genomic_DNA"/>
</dbReference>
<reference evidence="2 3" key="1">
    <citation type="journal article" date="2012" name="Eukaryot. Cell">
        <title>Draft genome sequence of Wickerhamomyces ciferrii NRRL Y-1031 F-60-10.</title>
        <authorList>
            <person name="Schneider J."/>
            <person name="Andrea H."/>
            <person name="Blom J."/>
            <person name="Jaenicke S."/>
            <person name="Ruckert C."/>
            <person name="Schorsch C."/>
            <person name="Szczepanowski R."/>
            <person name="Farwick M."/>
            <person name="Goesmann A."/>
            <person name="Puhler A."/>
            <person name="Schaffer S."/>
            <person name="Tauch A."/>
            <person name="Kohler T."/>
            <person name="Brinkrolf K."/>
        </authorList>
    </citation>
    <scope>NUCLEOTIDE SEQUENCE [LARGE SCALE GENOMIC DNA]</scope>
    <source>
        <strain evidence="3">ATCC 14091 / BCRC 22168 / CBS 111 / JCM 3599 / NBRC 0793 / NRRL Y-1031 F-60-10</strain>
    </source>
</reference>
<feature type="compositionally biased region" description="Polar residues" evidence="1">
    <location>
        <begin position="45"/>
        <end position="57"/>
    </location>
</feature>
<feature type="region of interest" description="Disordered" evidence="1">
    <location>
        <begin position="1"/>
        <end position="70"/>
    </location>
</feature>
<feature type="compositionally biased region" description="Basic and acidic residues" evidence="1">
    <location>
        <begin position="58"/>
        <end position="70"/>
    </location>
</feature>
<proteinExistence type="predicted"/>
<organism evidence="2 3">
    <name type="scientific">Wickerhamomyces ciferrii (strain ATCC 14091 / BCRC 22168 / CBS 111 / JCM 3599 / NBRC 0793 / NRRL Y-1031 F-60-10)</name>
    <name type="common">Yeast</name>
    <name type="synonym">Pichia ciferrii</name>
    <dbReference type="NCBI Taxonomy" id="1206466"/>
    <lineage>
        <taxon>Eukaryota</taxon>
        <taxon>Fungi</taxon>
        <taxon>Dikarya</taxon>
        <taxon>Ascomycota</taxon>
        <taxon>Saccharomycotina</taxon>
        <taxon>Saccharomycetes</taxon>
        <taxon>Phaffomycetales</taxon>
        <taxon>Wickerhamomycetaceae</taxon>
        <taxon>Wickerhamomyces</taxon>
    </lineage>
</organism>
<dbReference type="Proteomes" id="UP000009328">
    <property type="component" value="Unassembled WGS sequence"/>
</dbReference>
<accession>K0KIX7</accession>
<evidence type="ECO:0000256" key="1">
    <source>
        <dbReference type="SAM" id="MobiDB-lite"/>
    </source>
</evidence>
<evidence type="ECO:0000313" key="2">
    <source>
        <dbReference type="EMBL" id="CCH42107.1"/>
    </source>
</evidence>
<dbReference type="HOGENOM" id="CLU_1157173_0_0_1"/>
<protein>
    <submittedName>
        <fullName evidence="2">Uncharacterized protein</fullName>
    </submittedName>
</protein>
<keyword evidence="3" id="KW-1185">Reference proteome</keyword>
<gene>
    <name evidence="2" type="ORF">BN7_1649</name>
</gene>
<sequence>MGRKRKSAREKRLDNFRSNRSNYLDSTENKKKKMGHKVDVDDKVANSSDKQSLNKSNVENDHEKQNKQKSDNKKVLIYRLISDNKEKLMQNVKSEMVKSSLDIDIRNFYKGLEHGTIEYFKKNFYEFIEDFLMMYIDPEVRHTEDLEIDIIHFVKLVFFIKKNPFIRPYIDNLQYIDTTDTNLIGCFKNMKPKSNFSSKFDDDILREKFIKCENELLDKLKEKRNELSDYDFTTEIKELL</sequence>
<evidence type="ECO:0000313" key="3">
    <source>
        <dbReference type="Proteomes" id="UP000009328"/>
    </source>
</evidence>
<comment type="caution">
    <text evidence="2">The sequence shown here is derived from an EMBL/GenBank/DDBJ whole genome shotgun (WGS) entry which is preliminary data.</text>
</comment>
<dbReference type="AlphaFoldDB" id="K0KIX7"/>